<evidence type="ECO:0000313" key="3">
    <source>
        <dbReference type="Proteomes" id="UP001287286"/>
    </source>
</evidence>
<dbReference type="Pfam" id="PF21666">
    <property type="entry name" value="DUF4246_N"/>
    <property type="match status" value="1"/>
</dbReference>
<dbReference type="Proteomes" id="UP001287286">
    <property type="component" value="Unassembled WGS sequence"/>
</dbReference>
<keyword evidence="3" id="KW-1185">Reference proteome</keyword>
<dbReference type="InterPro" id="IPR049207">
    <property type="entry name" value="DUF4246_N"/>
</dbReference>
<gene>
    <name evidence="2" type="ORF">Purlil1_13111</name>
</gene>
<organism evidence="2 3">
    <name type="scientific">Purpureocillium lilacinum</name>
    <name type="common">Paecilomyces lilacinus</name>
    <dbReference type="NCBI Taxonomy" id="33203"/>
    <lineage>
        <taxon>Eukaryota</taxon>
        <taxon>Fungi</taxon>
        <taxon>Dikarya</taxon>
        <taxon>Ascomycota</taxon>
        <taxon>Pezizomycotina</taxon>
        <taxon>Sordariomycetes</taxon>
        <taxon>Hypocreomycetidae</taxon>
        <taxon>Hypocreales</taxon>
        <taxon>Ophiocordycipitaceae</taxon>
        <taxon>Purpureocillium</taxon>
    </lineage>
</organism>
<sequence>MTRRHEYPGVNLSLRDHLGFDKHGGGIPGYPIGFPEYPRSDSAVLQMREVAMMMLMDTLTDKPNWHDKVFDDAIVAKWRAEACQQPEDGLFAIDSHQPSTGAPLACIPSALACLAGLWRGSRAAIVVRFASASPRWQGKNSVHARDAATISHGGLLQGLFGQTQEPRRPISGASKKQVRNLAPIQPPCWAIPFWDAHNKDEAPASRVLGLFIPPYTLDVLVFPS</sequence>
<dbReference type="EMBL" id="JAWRVI010000167">
    <property type="protein sequence ID" value="KAK4073272.1"/>
    <property type="molecule type" value="Genomic_DNA"/>
</dbReference>
<evidence type="ECO:0000313" key="2">
    <source>
        <dbReference type="EMBL" id="KAK4073272.1"/>
    </source>
</evidence>
<protein>
    <recommendedName>
        <fullName evidence="1">DUF4246 domain-containing protein</fullName>
    </recommendedName>
</protein>
<name>A0ABR0BFB7_PURLI</name>
<reference evidence="2 3" key="1">
    <citation type="journal article" date="2024" name="Microbiol. Resour. Announc.">
        <title>Genome annotations for the ascomycete fungi Trichoderma harzianum, Trichoderma aggressivum, and Purpureocillium lilacinum.</title>
        <authorList>
            <person name="Beijen E.P.W."/>
            <person name="Ohm R.A."/>
        </authorList>
    </citation>
    <scope>NUCLEOTIDE SEQUENCE [LARGE SCALE GENOMIC DNA]</scope>
    <source>
        <strain evidence="2 3">CBS 150709</strain>
    </source>
</reference>
<comment type="caution">
    <text evidence="2">The sequence shown here is derived from an EMBL/GenBank/DDBJ whole genome shotgun (WGS) entry which is preliminary data.</text>
</comment>
<evidence type="ECO:0000259" key="1">
    <source>
        <dbReference type="Pfam" id="PF21666"/>
    </source>
</evidence>
<accession>A0ABR0BFB7</accession>
<proteinExistence type="predicted"/>
<feature type="domain" description="DUF4246" evidence="1">
    <location>
        <begin position="7"/>
        <end position="81"/>
    </location>
</feature>